<accession>A0A9D2MJ00</accession>
<dbReference type="GO" id="GO:0046933">
    <property type="term" value="F:proton-transporting ATP synthase activity, rotational mechanism"/>
    <property type="evidence" value="ECO:0007669"/>
    <property type="project" value="UniProtKB-UniRule"/>
</dbReference>
<feature type="coiled-coil region" evidence="14">
    <location>
        <begin position="32"/>
        <end position="80"/>
    </location>
</feature>
<comment type="subcellular location">
    <subcellularLocation>
        <location evidence="12">Cell membrane</location>
        <topology evidence="12">Single-pass membrane protein</topology>
    </subcellularLocation>
    <subcellularLocation>
        <location evidence="11">Endomembrane system</location>
        <topology evidence="11">Single-pass membrane protein</topology>
    </subcellularLocation>
</comment>
<keyword evidence="14" id="KW-0175">Coiled coil</keyword>
<evidence type="ECO:0000256" key="4">
    <source>
        <dbReference type="ARBA" id="ARBA00022692"/>
    </source>
</evidence>
<keyword evidence="8 12" id="KW-0472">Membrane</keyword>
<keyword evidence="4 12" id="KW-0812">Transmembrane</keyword>
<reference evidence="15" key="1">
    <citation type="journal article" date="2021" name="PeerJ">
        <title>Extensive microbial diversity within the chicken gut microbiome revealed by metagenomics and culture.</title>
        <authorList>
            <person name="Gilroy R."/>
            <person name="Ravi A."/>
            <person name="Getino M."/>
            <person name="Pursley I."/>
            <person name="Horton D.L."/>
            <person name="Alikhan N.F."/>
            <person name="Baker D."/>
            <person name="Gharbi K."/>
            <person name="Hall N."/>
            <person name="Watson M."/>
            <person name="Adriaenssens E.M."/>
            <person name="Foster-Nyarko E."/>
            <person name="Jarju S."/>
            <person name="Secka A."/>
            <person name="Antonio M."/>
            <person name="Oren A."/>
            <person name="Chaudhuri R.R."/>
            <person name="La Ragione R."/>
            <person name="Hildebrand F."/>
            <person name="Pallen M.J."/>
        </authorList>
    </citation>
    <scope>NUCLEOTIDE SEQUENCE</scope>
    <source>
        <strain evidence="15">CHK188-16595</strain>
    </source>
</reference>
<dbReference type="InterPro" id="IPR028987">
    <property type="entry name" value="ATP_synth_B-like_membr_sf"/>
</dbReference>
<dbReference type="Gene3D" id="6.10.250.1580">
    <property type="match status" value="1"/>
</dbReference>
<dbReference type="CDD" id="cd06503">
    <property type="entry name" value="ATP-synt_Fo_b"/>
    <property type="match status" value="1"/>
</dbReference>
<evidence type="ECO:0000313" key="16">
    <source>
        <dbReference type="Proteomes" id="UP000823877"/>
    </source>
</evidence>
<keyword evidence="12" id="KW-1003">Cell membrane</keyword>
<dbReference type="GO" id="GO:0045259">
    <property type="term" value="C:proton-transporting ATP synthase complex"/>
    <property type="evidence" value="ECO:0007669"/>
    <property type="project" value="UniProtKB-KW"/>
</dbReference>
<dbReference type="HAMAP" id="MF_01398">
    <property type="entry name" value="ATP_synth_b_bprime"/>
    <property type="match status" value="1"/>
</dbReference>
<reference evidence="15" key="2">
    <citation type="submission" date="2021-04" db="EMBL/GenBank/DDBJ databases">
        <authorList>
            <person name="Gilroy R."/>
        </authorList>
    </citation>
    <scope>NUCLEOTIDE SEQUENCE</scope>
    <source>
        <strain evidence="15">CHK188-16595</strain>
    </source>
</reference>
<feature type="transmembrane region" description="Helical" evidence="12">
    <location>
        <begin position="6"/>
        <end position="23"/>
    </location>
</feature>
<keyword evidence="6 12" id="KW-1133">Transmembrane helix</keyword>
<organism evidence="15 16">
    <name type="scientific">Candidatus Eubacterium faecale</name>
    <dbReference type="NCBI Taxonomy" id="2838568"/>
    <lineage>
        <taxon>Bacteria</taxon>
        <taxon>Bacillati</taxon>
        <taxon>Bacillota</taxon>
        <taxon>Clostridia</taxon>
        <taxon>Eubacteriales</taxon>
        <taxon>Eubacteriaceae</taxon>
        <taxon>Eubacterium</taxon>
    </lineage>
</organism>
<dbReference type="PANTHER" id="PTHR33445:SF2">
    <property type="entry name" value="ATP SYNTHASE SUBUNIT B', CHLOROPLASTIC"/>
    <property type="match status" value="1"/>
</dbReference>
<gene>
    <name evidence="12 15" type="primary">atpF</name>
    <name evidence="15" type="ORF">IAA37_04725</name>
</gene>
<evidence type="ECO:0000256" key="13">
    <source>
        <dbReference type="RuleBase" id="RU003848"/>
    </source>
</evidence>
<evidence type="ECO:0000256" key="14">
    <source>
        <dbReference type="SAM" id="Coils"/>
    </source>
</evidence>
<evidence type="ECO:0000256" key="5">
    <source>
        <dbReference type="ARBA" id="ARBA00022781"/>
    </source>
</evidence>
<dbReference type="InterPro" id="IPR005864">
    <property type="entry name" value="ATP_synth_F0_bsu_bac"/>
</dbReference>
<evidence type="ECO:0000256" key="7">
    <source>
        <dbReference type="ARBA" id="ARBA00023065"/>
    </source>
</evidence>
<dbReference type="InterPro" id="IPR002146">
    <property type="entry name" value="ATP_synth_b/b'su_bac/chlpt"/>
</dbReference>
<dbReference type="PANTHER" id="PTHR33445">
    <property type="entry name" value="ATP SYNTHASE SUBUNIT B', CHLOROPLASTIC"/>
    <property type="match status" value="1"/>
</dbReference>
<dbReference type="Pfam" id="PF00430">
    <property type="entry name" value="ATP-synt_B"/>
    <property type="match status" value="1"/>
</dbReference>
<keyword evidence="2 12" id="KW-0813">Transport</keyword>
<keyword evidence="5 12" id="KW-0375">Hydrogen ion transport</keyword>
<proteinExistence type="inferred from homology"/>
<dbReference type="NCBIfam" id="TIGR01144">
    <property type="entry name" value="ATP_synt_b"/>
    <property type="match status" value="1"/>
</dbReference>
<evidence type="ECO:0000256" key="1">
    <source>
        <dbReference type="ARBA" id="ARBA00005513"/>
    </source>
</evidence>
<evidence type="ECO:0000256" key="8">
    <source>
        <dbReference type="ARBA" id="ARBA00023136"/>
    </source>
</evidence>
<name>A0A9D2MJ00_9FIRM</name>
<comment type="function">
    <text evidence="10 12">F(1)F(0) ATP synthase produces ATP from ADP in the presence of a proton or sodium gradient. F-type ATPases consist of two structural domains, F(1) containing the extramembraneous catalytic core and F(0) containing the membrane proton channel, linked together by a central stalk and a peripheral stalk. During catalysis, ATP synthesis in the catalytic domain of F(1) is coupled via a rotary mechanism of the central stalk subunits to proton translocation.</text>
</comment>
<comment type="function">
    <text evidence="12">Component of the F(0) channel, it forms part of the peripheral stalk, linking F(1) to F(0).</text>
</comment>
<evidence type="ECO:0000256" key="3">
    <source>
        <dbReference type="ARBA" id="ARBA00022547"/>
    </source>
</evidence>
<dbReference type="SUPFAM" id="SSF81573">
    <property type="entry name" value="F1F0 ATP synthase subunit B, membrane domain"/>
    <property type="match status" value="1"/>
</dbReference>
<dbReference type="AlphaFoldDB" id="A0A9D2MJ00"/>
<comment type="subunit">
    <text evidence="12">F-type ATPases have 2 components, F(1) - the catalytic core - and F(0) - the membrane proton channel. F(1) has five subunits: alpha(3), beta(3), gamma(1), delta(1), epsilon(1). F(0) has three main subunits: a(1), b(2) and c(10-14). The alpha and beta chains form an alternating ring which encloses part of the gamma chain. F(1) is attached to F(0) by a central stalk formed by the gamma and epsilon chains, while a peripheral stalk is formed by the delta and b chains.</text>
</comment>
<evidence type="ECO:0000313" key="15">
    <source>
        <dbReference type="EMBL" id="HJB74963.1"/>
    </source>
</evidence>
<evidence type="ECO:0000256" key="12">
    <source>
        <dbReference type="HAMAP-Rule" id="MF_01398"/>
    </source>
</evidence>
<keyword evidence="3 12" id="KW-0138">CF(0)</keyword>
<dbReference type="GO" id="GO:0046961">
    <property type="term" value="F:proton-transporting ATPase activity, rotational mechanism"/>
    <property type="evidence" value="ECO:0007669"/>
    <property type="project" value="TreeGrafter"/>
</dbReference>
<dbReference type="Proteomes" id="UP000823877">
    <property type="component" value="Unassembled WGS sequence"/>
</dbReference>
<protein>
    <recommendedName>
        <fullName evidence="12">ATP synthase subunit b</fullName>
    </recommendedName>
    <alternativeName>
        <fullName evidence="12">ATP synthase F(0) sector subunit b</fullName>
    </alternativeName>
    <alternativeName>
        <fullName evidence="12">ATPase subunit I</fullName>
    </alternativeName>
    <alternativeName>
        <fullName evidence="12">F-type ATPase subunit b</fullName>
        <shortName evidence="12">F-ATPase subunit b</shortName>
    </alternativeName>
</protein>
<evidence type="ECO:0000256" key="6">
    <source>
        <dbReference type="ARBA" id="ARBA00022989"/>
    </source>
</evidence>
<keyword evidence="7 12" id="KW-0406">Ion transport</keyword>
<dbReference type="GO" id="GO:0012505">
    <property type="term" value="C:endomembrane system"/>
    <property type="evidence" value="ECO:0007669"/>
    <property type="project" value="UniProtKB-SubCell"/>
</dbReference>
<dbReference type="EMBL" id="DWXN01000010">
    <property type="protein sequence ID" value="HJB74963.1"/>
    <property type="molecule type" value="Genomic_DNA"/>
</dbReference>
<sequence>MIDISVWNILWTAVNLLIFYLFAKKFLFGRILKVMEERKKRINGQFEEADKKEQDALKLKKQYEDILEGANEESNQIISKAKKNADMQYNRILADASEQADRMIENAHKSVENERRRVLQSAQSEIADIAMTAAKKVIAGNTSAENDSRIYNDFINEVDDDGSDPDGN</sequence>
<comment type="caution">
    <text evidence="15">The sequence shown here is derived from an EMBL/GenBank/DDBJ whole genome shotgun (WGS) entry which is preliminary data.</text>
</comment>
<evidence type="ECO:0000256" key="2">
    <source>
        <dbReference type="ARBA" id="ARBA00022448"/>
    </source>
</evidence>
<keyword evidence="9 12" id="KW-0066">ATP synthesis</keyword>
<evidence type="ECO:0000256" key="9">
    <source>
        <dbReference type="ARBA" id="ARBA00023310"/>
    </source>
</evidence>
<comment type="similarity">
    <text evidence="1 12 13">Belongs to the ATPase B chain family.</text>
</comment>
<evidence type="ECO:0000256" key="10">
    <source>
        <dbReference type="ARBA" id="ARBA00025198"/>
    </source>
</evidence>
<dbReference type="GO" id="GO:0005886">
    <property type="term" value="C:plasma membrane"/>
    <property type="evidence" value="ECO:0007669"/>
    <property type="project" value="UniProtKB-SubCell"/>
</dbReference>
<dbReference type="InterPro" id="IPR050059">
    <property type="entry name" value="ATP_synthase_B_chain"/>
</dbReference>
<evidence type="ECO:0000256" key="11">
    <source>
        <dbReference type="ARBA" id="ARBA00037847"/>
    </source>
</evidence>